<evidence type="ECO:0000256" key="6">
    <source>
        <dbReference type="ARBA" id="ARBA00022989"/>
    </source>
</evidence>
<keyword evidence="9" id="KW-0999">Mitochondrion inner membrane</keyword>
<evidence type="ECO:0000256" key="8">
    <source>
        <dbReference type="ARBA" id="ARBA00023136"/>
    </source>
</evidence>
<feature type="domain" description="Cytochrome c oxidase assembly factor 3 mitochondrial coiled-coil" evidence="10">
    <location>
        <begin position="13"/>
        <end position="53"/>
    </location>
</feature>
<feature type="transmembrane region" description="Helical" evidence="9">
    <location>
        <begin position="21"/>
        <end position="41"/>
    </location>
</feature>
<comment type="caution">
    <text evidence="11">The sequence shown here is derived from an EMBL/GenBank/DDBJ whole genome shotgun (WGS) entry which is preliminary data.</text>
</comment>
<dbReference type="GO" id="GO:0005743">
    <property type="term" value="C:mitochondrial inner membrane"/>
    <property type="evidence" value="ECO:0007669"/>
    <property type="project" value="UniProtKB-UniRule"/>
</dbReference>
<comment type="function">
    <text evidence="1 9">Required for assembly of cytochrome c oxidase (complex IV).</text>
</comment>
<evidence type="ECO:0000259" key="10">
    <source>
        <dbReference type="Pfam" id="PF09813"/>
    </source>
</evidence>
<dbReference type="Pfam" id="PF09813">
    <property type="entry name" value="Coa3_cc"/>
    <property type="match status" value="1"/>
</dbReference>
<evidence type="ECO:0000313" key="12">
    <source>
        <dbReference type="Proteomes" id="UP001151582"/>
    </source>
</evidence>
<keyword evidence="12" id="KW-1185">Reference proteome</keyword>
<evidence type="ECO:0000256" key="2">
    <source>
        <dbReference type="ARBA" id="ARBA00004304"/>
    </source>
</evidence>
<dbReference type="PANTHER" id="PTHR15642">
    <property type="entry name" value="CYTOCHROME C OXIDASE ASSEMBLY FACTOR 3, MITOCHONDRIAL"/>
    <property type="match status" value="1"/>
</dbReference>
<evidence type="ECO:0000256" key="9">
    <source>
        <dbReference type="RuleBase" id="RU367056"/>
    </source>
</evidence>
<protein>
    <recommendedName>
        <fullName evidence="9">Cytochrome c oxidase assembly factor 3</fullName>
    </recommendedName>
</protein>
<sequence length="71" mass="7760">MFEGRTKEQEEILRRARRPYLARNIATGAGILGFATAVYLYSMFAIKQEDFSDVAAPPPPPVSSSDASPAK</sequence>
<evidence type="ECO:0000256" key="1">
    <source>
        <dbReference type="ARBA" id="ARBA00003064"/>
    </source>
</evidence>
<evidence type="ECO:0000256" key="5">
    <source>
        <dbReference type="ARBA" id="ARBA00022692"/>
    </source>
</evidence>
<keyword evidence="6 9" id="KW-1133">Transmembrane helix</keyword>
<comment type="similarity">
    <text evidence="3 9">Belongs to the COA3 family.</text>
</comment>
<organism evidence="11 12">
    <name type="scientific">Dimargaris verticillata</name>
    <dbReference type="NCBI Taxonomy" id="2761393"/>
    <lineage>
        <taxon>Eukaryota</taxon>
        <taxon>Fungi</taxon>
        <taxon>Fungi incertae sedis</taxon>
        <taxon>Zoopagomycota</taxon>
        <taxon>Kickxellomycotina</taxon>
        <taxon>Dimargaritomycetes</taxon>
        <taxon>Dimargaritales</taxon>
        <taxon>Dimargaritaceae</taxon>
        <taxon>Dimargaris</taxon>
    </lineage>
</organism>
<reference evidence="11" key="1">
    <citation type="submission" date="2022-07" db="EMBL/GenBank/DDBJ databases">
        <title>Phylogenomic reconstructions and comparative analyses of Kickxellomycotina fungi.</title>
        <authorList>
            <person name="Reynolds N.K."/>
            <person name="Stajich J.E."/>
            <person name="Barry K."/>
            <person name="Grigoriev I.V."/>
            <person name="Crous P."/>
            <person name="Smith M.E."/>
        </authorList>
    </citation>
    <scope>NUCLEOTIDE SEQUENCE</scope>
    <source>
        <strain evidence="11">RSA 567</strain>
    </source>
</reference>
<dbReference type="AlphaFoldDB" id="A0A9W8B0X3"/>
<keyword evidence="5 9" id="KW-0812">Transmembrane</keyword>
<evidence type="ECO:0000256" key="4">
    <source>
        <dbReference type="ARBA" id="ARBA00011351"/>
    </source>
</evidence>
<proteinExistence type="inferred from homology"/>
<evidence type="ECO:0000313" key="11">
    <source>
        <dbReference type="EMBL" id="KAJ1977922.1"/>
    </source>
</evidence>
<dbReference type="Proteomes" id="UP001151582">
    <property type="component" value="Unassembled WGS sequence"/>
</dbReference>
<gene>
    <name evidence="11" type="ORF">H4R34_003396</name>
</gene>
<keyword evidence="7 9" id="KW-0496">Mitochondrion</keyword>
<dbReference type="OrthoDB" id="10018333at2759"/>
<dbReference type="EMBL" id="JANBQB010000311">
    <property type="protein sequence ID" value="KAJ1977922.1"/>
    <property type="molecule type" value="Genomic_DNA"/>
</dbReference>
<dbReference type="InterPro" id="IPR041752">
    <property type="entry name" value="Coa3"/>
</dbReference>
<comment type="subcellular location">
    <subcellularLocation>
        <location evidence="2">Mitochondrion membrane</location>
        <topology evidence="2">Single-pass membrane protein</topology>
    </subcellularLocation>
</comment>
<evidence type="ECO:0000256" key="3">
    <source>
        <dbReference type="ARBA" id="ARBA00007035"/>
    </source>
</evidence>
<evidence type="ECO:0000256" key="7">
    <source>
        <dbReference type="ARBA" id="ARBA00023128"/>
    </source>
</evidence>
<dbReference type="GO" id="GO:0033617">
    <property type="term" value="P:mitochondrial respiratory chain complex IV assembly"/>
    <property type="evidence" value="ECO:0007669"/>
    <property type="project" value="UniProtKB-UniRule"/>
</dbReference>
<name>A0A9W8B0X3_9FUNG</name>
<keyword evidence="8 9" id="KW-0472">Membrane</keyword>
<accession>A0A9W8B0X3</accession>
<comment type="subunit">
    <text evidence="4 9">Component of 250-400 kDa complexes called cytochrome oxidase assembly intermediates or COA complexes.</text>
</comment>
<dbReference type="InterPro" id="IPR018628">
    <property type="entry name" value="Coa3_CC"/>
</dbReference>
<dbReference type="PANTHER" id="PTHR15642:SF3">
    <property type="entry name" value="CYTOCHROME C OXIDASE ASSEMBLY FACTOR 3 HOMOLOG, MITOCHONDRIAL"/>
    <property type="match status" value="1"/>
</dbReference>